<dbReference type="EMBL" id="AB525688">
    <property type="protein sequence ID" value="BAI48454.1"/>
    <property type="molecule type" value="Genomic_DNA"/>
</dbReference>
<feature type="compositionally biased region" description="Polar residues" evidence="1">
    <location>
        <begin position="17"/>
        <end position="33"/>
    </location>
</feature>
<protein>
    <submittedName>
        <fullName evidence="4">Uncharacterized protein</fullName>
    </submittedName>
</protein>
<feature type="compositionally biased region" description="Low complexity" evidence="1">
    <location>
        <begin position="1"/>
        <end position="16"/>
    </location>
</feature>
<reference evidence="3" key="3">
    <citation type="journal article" date="2017" name="Int. J. Antimicrob. Agents">
        <title>Identification and characterization of new members of the SXT/R391 family of integrative and conjugative elements (ICEs) in Proteus mirabilis.</title>
        <authorList>
            <person name="Bie L."/>
            <person name="Wu H."/>
            <person name="Wang X.H."/>
            <person name="Wang M."/>
            <person name="Xu H."/>
        </authorList>
    </citation>
    <scope>NUCLEOTIDE SEQUENCE</scope>
    <source>
        <strain evidence="3">JN39</strain>
    </source>
</reference>
<evidence type="ECO:0000313" key="4">
    <source>
        <dbReference type="EMBL" id="BAI48454.1"/>
    </source>
</evidence>
<feature type="compositionally biased region" description="Polar residues" evidence="1">
    <location>
        <begin position="42"/>
        <end position="61"/>
    </location>
</feature>
<evidence type="ECO:0000313" key="3">
    <source>
        <dbReference type="EMBL" id="ASF20369.1"/>
    </source>
</evidence>
<sequence>MDSSSADSPVVSVSSSTIGCSSPTIGESSSGQDCGSRVKGMRSSNLKSSGLSGISARRSSGNGAGALVIDGSSSILLFALGYFTVPQVVQNAPWIPQRFFNLSTG</sequence>
<dbReference type="AlphaFoldDB" id="D0FZW3"/>
<feature type="region of interest" description="Disordered" evidence="1">
    <location>
        <begin position="1"/>
        <end position="61"/>
    </location>
</feature>
<reference evidence="2" key="2">
    <citation type="journal article" date="2016" name="Antimicrob. Agents Chemother.">
        <title>Characterization of SXT/R391 Integrative and Conjugative Elements in Proteus mirabilis Isolates from Food-Producing Animals in China.</title>
        <authorList>
            <person name="Lei C.W."/>
            <person name="Zhang A.Y."/>
            <person name="Wang H.N."/>
            <person name="Liu B.H."/>
            <person name="Yang L.Q."/>
            <person name="Yang Y.Q."/>
        </authorList>
    </citation>
    <scope>NUCLEOTIDE SEQUENCE</scope>
    <source>
        <strain evidence="2">PM14C28</strain>
    </source>
</reference>
<reference evidence="4" key="1">
    <citation type="journal article" date="2010" name="Antimicrob. Agents Chemother.">
        <title>Chromosomally encoded blaCMY-2 located on a novel SXT/R391-related integrating conjugative element in a Proteus mirabilis clinical isolate.</title>
        <authorList>
            <person name="Harada S."/>
            <person name="Ishii Y."/>
            <person name="Saga T."/>
            <person name="Tateda K."/>
            <person name="Yamaguchi K."/>
        </authorList>
    </citation>
    <scope>NUCLEOTIDE SEQUENCE</scope>
    <source>
        <strain evidence="4">TUM4660</strain>
    </source>
</reference>
<evidence type="ECO:0000256" key="1">
    <source>
        <dbReference type="SAM" id="MobiDB-lite"/>
    </source>
</evidence>
<accession>D0FZW3</accession>
<dbReference type="EMBL" id="KT894734">
    <property type="protein sequence ID" value="ALN43743.1"/>
    <property type="molecule type" value="Genomic_DNA"/>
</dbReference>
<organism evidence="4">
    <name type="scientific">Proteus mirabilis</name>
    <dbReference type="NCBI Taxonomy" id="584"/>
    <lineage>
        <taxon>Bacteria</taxon>
        <taxon>Pseudomonadati</taxon>
        <taxon>Pseudomonadota</taxon>
        <taxon>Gammaproteobacteria</taxon>
        <taxon>Enterobacterales</taxon>
        <taxon>Morganellaceae</taxon>
        <taxon>Proteus</taxon>
    </lineage>
</organism>
<proteinExistence type="predicted"/>
<dbReference type="EMBL" id="KY437729">
    <property type="protein sequence ID" value="ASF20369.1"/>
    <property type="molecule type" value="Genomic_DNA"/>
</dbReference>
<name>D0FZW3_PROMI</name>
<evidence type="ECO:0000313" key="2">
    <source>
        <dbReference type="EMBL" id="ALN43743.1"/>
    </source>
</evidence>